<dbReference type="PANTHER" id="PTHR43475">
    <property type="entry name" value="METHYLTHIORIBOSE-1-PHOSPHATE ISOMERASE"/>
    <property type="match status" value="1"/>
</dbReference>
<dbReference type="AlphaFoldDB" id="A0A0J6FEA5"/>
<dbReference type="OrthoDB" id="206213at2759"/>
<dbReference type="GO" id="GO:0019509">
    <property type="term" value="P:L-methionine salvage from methylthioadenosine"/>
    <property type="evidence" value="ECO:0007669"/>
    <property type="project" value="TreeGrafter"/>
</dbReference>
<dbReference type="VEuPathDB" id="FungiDB:CPAG_03918"/>
<evidence type="ECO:0008006" key="5">
    <source>
        <dbReference type="Google" id="ProtNLM"/>
    </source>
</evidence>
<accession>A0A0J6FEA5</accession>
<evidence type="ECO:0000256" key="2">
    <source>
        <dbReference type="RuleBase" id="RU003814"/>
    </source>
</evidence>
<dbReference type="InterPro" id="IPR042529">
    <property type="entry name" value="IF_2B-like_C"/>
</dbReference>
<gene>
    <name evidence="3" type="ORF">CPAG_03918</name>
</gene>
<dbReference type="Proteomes" id="UP000054567">
    <property type="component" value="Unassembled WGS sequence"/>
</dbReference>
<dbReference type="PANTHER" id="PTHR43475:SF3">
    <property type="entry name" value="TRANSLATION INITIATION FACTOR EIF-2B SUBUNIT FAMILY PROTEIN (AFU_ORTHOLOGUE AFUA_2G14290)"/>
    <property type="match status" value="1"/>
</dbReference>
<proteinExistence type="inferred from homology"/>
<dbReference type="Pfam" id="PF01008">
    <property type="entry name" value="IF-2B"/>
    <property type="match status" value="1"/>
</dbReference>
<comment type="similarity">
    <text evidence="1 2">Belongs to the eIF-2B alpha/beta/delta subunits family.</text>
</comment>
<reference evidence="4" key="3">
    <citation type="journal article" date="2010" name="Genome Res.">
        <title>Population genomic sequencing of Coccidioides fungi reveals recent hybridization and transposon control.</title>
        <authorList>
            <person name="Neafsey D.E."/>
            <person name="Barker B.M."/>
            <person name="Sharpton T.J."/>
            <person name="Stajich J.E."/>
            <person name="Park D.J."/>
            <person name="Whiston E."/>
            <person name="Hung C.-Y."/>
            <person name="McMahan C."/>
            <person name="White J."/>
            <person name="Sykes S."/>
            <person name="Heiman D."/>
            <person name="Young S."/>
            <person name="Zeng Q."/>
            <person name="Abouelleil A."/>
            <person name="Aftuck L."/>
            <person name="Bessette D."/>
            <person name="Brown A."/>
            <person name="FitzGerald M."/>
            <person name="Lui A."/>
            <person name="Macdonald J.P."/>
            <person name="Priest M."/>
            <person name="Orbach M.J."/>
            <person name="Galgiani J.N."/>
            <person name="Kirkland T.N."/>
            <person name="Cole G.T."/>
            <person name="Birren B.W."/>
            <person name="Henn M.R."/>
            <person name="Taylor J.W."/>
            <person name="Rounsley S.D."/>
        </authorList>
    </citation>
    <scope>NUCLEOTIDE SEQUENCE [LARGE SCALE GENOMIC DNA]</scope>
    <source>
        <strain evidence="4">RMSCC 3488</strain>
    </source>
</reference>
<dbReference type="EMBL" id="DS268110">
    <property type="protein sequence ID" value="KMM67585.1"/>
    <property type="molecule type" value="Genomic_DNA"/>
</dbReference>
<dbReference type="InterPro" id="IPR037171">
    <property type="entry name" value="NagB/RpiA_transferase-like"/>
</dbReference>
<protein>
    <recommendedName>
        <fullName evidence="5">Translation initiation factor eIF-2B subunit family protein</fullName>
    </recommendedName>
</protein>
<sequence>MAALRFCFLEKSHLRPVYRLNRAMCTKTPTDAPTGPYSGLPNLPPISIFRSQGEGYPSPATAQWHTEAQEKLIEGIRELRNDHTSGAKELATKAVASLVRIARIIESGLAGERSRPGEKIDHKDKSQLWWDAVRKAGWAISTYGRPSMGAAITVAILNVLEKQAKAGSAAAAGPGNELIGQRVQAMEEYLRDRVDGGQRQIGWNLRQFIRDKFLAEGVERRVTILTLSLSSTIKQALMTMLELEKGSNSPGNRQELMIDLRIMESRPLCEGAELARILAAQAAGKGCTHNLKIQLASDASVAILARDADIVLLGADRISGSGDISNKTGSLPAVLCAKSVSNKAVVIALSDIEKVAKPGRMDEHEEEDNDPTELVNAWSPQAQECISQKAWKEMVRVRNVYFEWVPANYIDHYLCETGVLCVDDIRKQSEWVLQAEQRLFGDVEGLNHG</sequence>
<evidence type="ECO:0000256" key="1">
    <source>
        <dbReference type="ARBA" id="ARBA00007251"/>
    </source>
</evidence>
<reference evidence="3 4" key="1">
    <citation type="submission" date="2007-06" db="EMBL/GenBank/DDBJ databases">
        <title>The Genome Sequence of Coccidioides posadasii RMSCC_3488.</title>
        <authorList>
            <consortium name="Coccidioides Genome Resources Consortium"/>
            <consortium name="The Broad Institute Genome Sequencing Platform"/>
            <person name="Henn M.R."/>
            <person name="Sykes S."/>
            <person name="Young S."/>
            <person name="Jaffe D."/>
            <person name="Berlin A."/>
            <person name="Alvarez P."/>
            <person name="Butler J."/>
            <person name="Gnerre S."/>
            <person name="Grabherr M."/>
            <person name="Mauceli E."/>
            <person name="Brockman W."/>
            <person name="Kodira C."/>
            <person name="Alvarado L."/>
            <person name="Zeng Q."/>
            <person name="Crawford M."/>
            <person name="Antoine C."/>
            <person name="Devon K."/>
            <person name="Galgiani J."/>
            <person name="Orsborn K."/>
            <person name="Lewis M.L."/>
            <person name="Nusbaum C."/>
            <person name="Galagan J."/>
            <person name="Birren B."/>
        </authorList>
    </citation>
    <scope>NUCLEOTIDE SEQUENCE [LARGE SCALE GENOMIC DNA]</scope>
    <source>
        <strain evidence="3 4">RMSCC 3488</strain>
    </source>
</reference>
<dbReference type="InterPro" id="IPR000649">
    <property type="entry name" value="IF-2B-related"/>
</dbReference>
<dbReference type="GO" id="GO:0046523">
    <property type="term" value="F:S-methyl-5-thioribose-1-phosphate isomerase activity"/>
    <property type="evidence" value="ECO:0007669"/>
    <property type="project" value="TreeGrafter"/>
</dbReference>
<name>A0A0J6FEA5_COCPO</name>
<organism evidence="3 4">
    <name type="scientific">Coccidioides posadasii RMSCC 3488</name>
    <dbReference type="NCBI Taxonomy" id="454284"/>
    <lineage>
        <taxon>Eukaryota</taxon>
        <taxon>Fungi</taxon>
        <taxon>Dikarya</taxon>
        <taxon>Ascomycota</taxon>
        <taxon>Pezizomycotina</taxon>
        <taxon>Eurotiomycetes</taxon>
        <taxon>Eurotiomycetidae</taxon>
        <taxon>Onygenales</taxon>
        <taxon>Onygenaceae</taxon>
        <taxon>Coccidioides</taxon>
    </lineage>
</organism>
<dbReference type="SUPFAM" id="SSF100950">
    <property type="entry name" value="NagB/RpiA/CoA transferase-like"/>
    <property type="match status" value="1"/>
</dbReference>
<evidence type="ECO:0000313" key="3">
    <source>
        <dbReference type="EMBL" id="KMM67585.1"/>
    </source>
</evidence>
<evidence type="ECO:0000313" key="4">
    <source>
        <dbReference type="Proteomes" id="UP000054567"/>
    </source>
</evidence>
<reference evidence="4" key="2">
    <citation type="journal article" date="2009" name="Genome Res.">
        <title>Comparative genomic analyses of the human fungal pathogens Coccidioides and their relatives.</title>
        <authorList>
            <person name="Sharpton T.J."/>
            <person name="Stajich J.E."/>
            <person name="Rounsley S.D."/>
            <person name="Gardner M.J."/>
            <person name="Wortman J.R."/>
            <person name="Jordar V.S."/>
            <person name="Maiti R."/>
            <person name="Kodira C.D."/>
            <person name="Neafsey D.E."/>
            <person name="Zeng Q."/>
            <person name="Hung C.-Y."/>
            <person name="McMahan C."/>
            <person name="Muszewska A."/>
            <person name="Grynberg M."/>
            <person name="Mandel M.A."/>
            <person name="Kellner E.M."/>
            <person name="Barker B.M."/>
            <person name="Galgiani J.N."/>
            <person name="Orbach M.J."/>
            <person name="Kirkland T.N."/>
            <person name="Cole G.T."/>
            <person name="Henn M.R."/>
            <person name="Birren B.W."/>
            <person name="Taylor J.W."/>
        </authorList>
    </citation>
    <scope>NUCLEOTIDE SEQUENCE [LARGE SCALE GENOMIC DNA]</scope>
    <source>
        <strain evidence="4">RMSCC 3488</strain>
    </source>
</reference>
<dbReference type="Gene3D" id="3.40.50.10470">
    <property type="entry name" value="Translation initiation factor eif-2b, domain 2"/>
    <property type="match status" value="1"/>
</dbReference>